<evidence type="ECO:0000256" key="3">
    <source>
        <dbReference type="ARBA" id="ARBA00022452"/>
    </source>
</evidence>
<evidence type="ECO:0000256" key="5">
    <source>
        <dbReference type="ARBA" id="ARBA00023136"/>
    </source>
</evidence>
<keyword evidence="4 7" id="KW-0812">Transmembrane</keyword>
<dbReference type="RefSeq" id="WP_102755883.1">
    <property type="nucleotide sequence ID" value="NZ_CP025791.1"/>
</dbReference>
<keyword evidence="11" id="KW-1185">Reference proteome</keyword>
<proteinExistence type="inferred from homology"/>
<dbReference type="Pfam" id="PF13715">
    <property type="entry name" value="CarbopepD_reg_2"/>
    <property type="match status" value="1"/>
</dbReference>
<accession>A0A2K9PQX9</accession>
<dbReference type="InterPro" id="IPR037066">
    <property type="entry name" value="Plug_dom_sf"/>
</dbReference>
<dbReference type="FunFam" id="2.60.40.1120:FF:000003">
    <property type="entry name" value="Outer membrane protein Omp121"/>
    <property type="match status" value="1"/>
</dbReference>
<dbReference type="Proteomes" id="UP000235826">
    <property type="component" value="Chromosome"/>
</dbReference>
<feature type="signal peptide" evidence="8">
    <location>
        <begin position="1"/>
        <end position="33"/>
    </location>
</feature>
<dbReference type="InterPro" id="IPR008969">
    <property type="entry name" value="CarboxyPept-like_regulatory"/>
</dbReference>
<dbReference type="InterPro" id="IPR039426">
    <property type="entry name" value="TonB-dep_rcpt-like"/>
</dbReference>
<dbReference type="Pfam" id="PF07715">
    <property type="entry name" value="Plug"/>
    <property type="match status" value="1"/>
</dbReference>
<dbReference type="InterPro" id="IPR023996">
    <property type="entry name" value="TonB-dep_OMP_SusC/RagA"/>
</dbReference>
<evidence type="ECO:0000256" key="2">
    <source>
        <dbReference type="ARBA" id="ARBA00022448"/>
    </source>
</evidence>
<dbReference type="InterPro" id="IPR012910">
    <property type="entry name" value="Plug_dom"/>
</dbReference>
<dbReference type="EMBL" id="CP025791">
    <property type="protein sequence ID" value="AUP79228.1"/>
    <property type="molecule type" value="Genomic_DNA"/>
</dbReference>
<evidence type="ECO:0000256" key="8">
    <source>
        <dbReference type="SAM" id="SignalP"/>
    </source>
</evidence>
<dbReference type="OrthoDB" id="9768177at2"/>
<evidence type="ECO:0000256" key="7">
    <source>
        <dbReference type="PROSITE-ProRule" id="PRU01360"/>
    </source>
</evidence>
<dbReference type="Gene3D" id="2.40.170.20">
    <property type="entry name" value="TonB-dependent receptor, beta-barrel domain"/>
    <property type="match status" value="1"/>
</dbReference>
<evidence type="ECO:0000256" key="1">
    <source>
        <dbReference type="ARBA" id="ARBA00004571"/>
    </source>
</evidence>
<evidence type="ECO:0000313" key="10">
    <source>
        <dbReference type="EMBL" id="AUP79228.1"/>
    </source>
</evidence>
<feature type="chain" id="PRO_5014972818" evidence="8">
    <location>
        <begin position="34"/>
        <end position="1043"/>
    </location>
</feature>
<dbReference type="NCBIfam" id="TIGR04056">
    <property type="entry name" value="OMP_RagA_SusC"/>
    <property type="match status" value="1"/>
</dbReference>
<dbReference type="Gene3D" id="2.60.40.1120">
    <property type="entry name" value="Carboxypeptidase-like, regulatory domain"/>
    <property type="match status" value="1"/>
</dbReference>
<keyword evidence="2 7" id="KW-0813">Transport</keyword>
<evidence type="ECO:0000256" key="6">
    <source>
        <dbReference type="ARBA" id="ARBA00023237"/>
    </source>
</evidence>
<feature type="domain" description="TonB-dependent receptor plug" evidence="9">
    <location>
        <begin position="144"/>
        <end position="257"/>
    </location>
</feature>
<dbReference type="NCBIfam" id="TIGR04057">
    <property type="entry name" value="SusC_RagA_signa"/>
    <property type="match status" value="1"/>
</dbReference>
<evidence type="ECO:0000256" key="4">
    <source>
        <dbReference type="ARBA" id="ARBA00022692"/>
    </source>
</evidence>
<dbReference type="InterPro" id="IPR036942">
    <property type="entry name" value="Beta-barrel_TonB_sf"/>
</dbReference>
<sequence>MKNLYLKSLLCRKIRDMALTAILFVFLPNSTFASTEYNTVEPNDLKNVSENIQQRVTGTVTDASGIPLPGVAILLKGTTTGTSTDFDGKYSLDISGNGVLVFSYIGFNTQEVPIDDRSQINVSLTEDIAKLDEIVVVGYGAQKKSDLTGSVASADLKAFQDQPNVNILQSLQGSVVGLNIGAVSSAGANPGIEVRGRNTFAQNDRNELVGSDPLIVLDGIIYRGSLADLNPADIESIDVLKDSSSQAIYGSQAANGVILITSKSGRKNKDAVINFSSYYSFDTPSNTLTPLGRDGFLEHYNKIYYDEAYLAPDYTQLDSNFDPSARFPYQSILDGLNNGTDTDWLDAISQTAYTQNTNLSIAGSGGKANYFLSVGYTDQKGWLLNDQYDRLSLRANIENKMNDWLTIGMQSFASFGDYSGLESDLRRGYLYSPLIEPYNEDGTLNTDPIGIERSPLLRTRIDQLDKRLNLFGVFYGKFKLPIKGLEYRINHSVNYRTFRDFRFDPIGNNFAGAASKKNELFVDRTTDNLLTYKKTFNEKHDLDLTLLYGFEERSGEGTIANSGTFLNQSLGYNSLESGDVDQQLVSSLAWDESSIYQMGRINYKYDNKYLLTLTIRRDGFSGFGSNTKFGTFPSVAFAWTASEETFVQDALPWLNNLKIRATYGQTGNRTVGRYQTLASVNAGFQYVFGDGSGPAYGQFINKLANNDLSWETTTGLNLGLDFSVLNNRLSGNINYYDTTTEDILFSVNLPQVTGASGIFTNLGKVANSGVELSLTSINAQTNNFTWKSTVNFSTNKNEIVTILGRDDDGDGVEDDLITGNNGRLIIGESIQTIYDYVDTGRIYQLGDDIPAGYNPGNRIFEDLNDDGIISADNDRRIVGRAEPAYRFSIYNEFKYKNITFSAFINSIQGGKDGYLGRVSPTSSIGEYRHDNASTYNIVREFNAWSPATPNAIHSGVRHDDPIAAQRYADRSFIRLQDVRLAYDFPSSLLEKISVDKLRLFVSGKNLHTWTDWIGTDPELNGNAFDPRQAPLMTSYSVGVNLTF</sequence>
<dbReference type="AlphaFoldDB" id="A0A2K9PQX9"/>
<keyword evidence="6 7" id="KW-0998">Cell outer membrane</keyword>
<evidence type="ECO:0000313" key="11">
    <source>
        <dbReference type="Proteomes" id="UP000235826"/>
    </source>
</evidence>
<evidence type="ECO:0000259" key="9">
    <source>
        <dbReference type="Pfam" id="PF07715"/>
    </source>
</evidence>
<dbReference type="PROSITE" id="PS52016">
    <property type="entry name" value="TONB_DEPENDENT_REC_3"/>
    <property type="match status" value="1"/>
</dbReference>
<keyword evidence="3 7" id="KW-1134">Transmembrane beta strand</keyword>
<comment type="similarity">
    <text evidence="7">Belongs to the TonB-dependent receptor family.</text>
</comment>
<dbReference type="InterPro" id="IPR023997">
    <property type="entry name" value="TonB-dep_OMP_SusC/RagA_CS"/>
</dbReference>
<protein>
    <submittedName>
        <fullName evidence="10">SusC/RagA family TonB-linked outer membrane protein</fullName>
    </submittedName>
</protein>
<reference evidence="10 11" key="1">
    <citation type="submission" date="2018-01" db="EMBL/GenBank/DDBJ databases">
        <title>Complete genome sequence of Flavivirga eckloniae ECD14 isolated from seaweed Ecklonia cava.</title>
        <authorList>
            <person name="Lee J.H."/>
            <person name="Baik K.S."/>
            <person name="Seong C.N."/>
        </authorList>
    </citation>
    <scope>NUCLEOTIDE SEQUENCE [LARGE SCALE GENOMIC DNA]</scope>
    <source>
        <strain evidence="10 11">ECD14</strain>
    </source>
</reference>
<comment type="subcellular location">
    <subcellularLocation>
        <location evidence="1 7">Cell outer membrane</location>
        <topology evidence="1 7">Multi-pass membrane protein</topology>
    </subcellularLocation>
</comment>
<dbReference type="Gene3D" id="2.170.130.10">
    <property type="entry name" value="TonB-dependent receptor, plug domain"/>
    <property type="match status" value="1"/>
</dbReference>
<organism evidence="10 11">
    <name type="scientific">Flavivirga eckloniae</name>
    <dbReference type="NCBI Taxonomy" id="1803846"/>
    <lineage>
        <taxon>Bacteria</taxon>
        <taxon>Pseudomonadati</taxon>
        <taxon>Bacteroidota</taxon>
        <taxon>Flavobacteriia</taxon>
        <taxon>Flavobacteriales</taxon>
        <taxon>Flavobacteriaceae</taxon>
        <taxon>Flavivirga</taxon>
    </lineage>
</organism>
<dbReference type="KEGG" id="fek:C1H87_11140"/>
<keyword evidence="8" id="KW-0732">Signal</keyword>
<keyword evidence="5 7" id="KW-0472">Membrane</keyword>
<dbReference type="SUPFAM" id="SSF56935">
    <property type="entry name" value="Porins"/>
    <property type="match status" value="1"/>
</dbReference>
<dbReference type="SUPFAM" id="SSF49464">
    <property type="entry name" value="Carboxypeptidase regulatory domain-like"/>
    <property type="match status" value="1"/>
</dbReference>
<gene>
    <name evidence="10" type="ORF">C1H87_11140</name>
</gene>
<name>A0A2K9PQX9_9FLAO</name>
<dbReference type="GO" id="GO:0009279">
    <property type="term" value="C:cell outer membrane"/>
    <property type="evidence" value="ECO:0007669"/>
    <property type="project" value="UniProtKB-SubCell"/>
</dbReference>